<evidence type="ECO:0000256" key="3">
    <source>
        <dbReference type="ARBA" id="ARBA00022475"/>
    </source>
</evidence>
<dbReference type="Proteomes" id="UP000199323">
    <property type="component" value="Unassembled WGS sequence"/>
</dbReference>
<feature type="compositionally biased region" description="Low complexity" evidence="11">
    <location>
        <begin position="610"/>
        <end position="639"/>
    </location>
</feature>
<dbReference type="InterPro" id="IPR017871">
    <property type="entry name" value="ABC_transporter-like_CS"/>
</dbReference>
<feature type="transmembrane region" description="Helical" evidence="12">
    <location>
        <begin position="47"/>
        <end position="69"/>
    </location>
</feature>
<keyword evidence="5 12" id="KW-0812">Transmembrane</keyword>
<evidence type="ECO:0000259" key="14">
    <source>
        <dbReference type="PROSITE" id="PS50929"/>
    </source>
</evidence>
<feature type="transmembrane region" description="Helical" evidence="12">
    <location>
        <begin position="20"/>
        <end position="40"/>
    </location>
</feature>
<dbReference type="InterPro" id="IPR003439">
    <property type="entry name" value="ABC_transporter-like_ATP-bd"/>
</dbReference>
<dbReference type="SUPFAM" id="SSF52540">
    <property type="entry name" value="P-loop containing nucleoside triphosphate hydrolases"/>
    <property type="match status" value="1"/>
</dbReference>
<dbReference type="InterPro" id="IPR003593">
    <property type="entry name" value="AAA+_ATPase"/>
</dbReference>
<dbReference type="PROSITE" id="PS00211">
    <property type="entry name" value="ABC_TRANSPORTER_1"/>
    <property type="match status" value="1"/>
</dbReference>
<dbReference type="SMART" id="SM00382">
    <property type="entry name" value="AAA"/>
    <property type="match status" value="1"/>
</dbReference>
<evidence type="ECO:0000256" key="4">
    <source>
        <dbReference type="ARBA" id="ARBA00022519"/>
    </source>
</evidence>
<dbReference type="EMBL" id="FONG01000003">
    <property type="protein sequence ID" value="SFE52573.1"/>
    <property type="molecule type" value="Genomic_DNA"/>
</dbReference>
<evidence type="ECO:0000313" key="15">
    <source>
        <dbReference type="EMBL" id="SFE52573.1"/>
    </source>
</evidence>
<dbReference type="PANTHER" id="PTHR24221">
    <property type="entry name" value="ATP-BINDING CASSETTE SUB-FAMILY B"/>
    <property type="match status" value="1"/>
</dbReference>
<dbReference type="GO" id="GO:0140359">
    <property type="term" value="F:ABC-type transporter activity"/>
    <property type="evidence" value="ECO:0007669"/>
    <property type="project" value="InterPro"/>
</dbReference>
<evidence type="ECO:0000259" key="13">
    <source>
        <dbReference type="PROSITE" id="PS50893"/>
    </source>
</evidence>
<keyword evidence="2" id="KW-0813">Transport</keyword>
<keyword evidence="7 15" id="KW-0067">ATP-binding</keyword>
<feature type="transmembrane region" description="Helical" evidence="12">
    <location>
        <begin position="75"/>
        <end position="93"/>
    </location>
</feature>
<protein>
    <submittedName>
        <fullName evidence="15">ATP-binding cassette, subfamily B</fullName>
    </submittedName>
</protein>
<feature type="transmembrane region" description="Helical" evidence="12">
    <location>
        <begin position="154"/>
        <end position="175"/>
    </location>
</feature>
<name>A0A1I2BB95_9ACTN</name>
<evidence type="ECO:0000256" key="11">
    <source>
        <dbReference type="SAM" id="MobiDB-lite"/>
    </source>
</evidence>
<evidence type="ECO:0000256" key="2">
    <source>
        <dbReference type="ARBA" id="ARBA00022448"/>
    </source>
</evidence>
<dbReference type="FunFam" id="3.40.50.300:FF:000221">
    <property type="entry name" value="Multidrug ABC transporter ATP-binding protein"/>
    <property type="match status" value="1"/>
</dbReference>
<dbReference type="AlphaFoldDB" id="A0A1I2BB95"/>
<dbReference type="PROSITE" id="PS50893">
    <property type="entry name" value="ABC_TRANSPORTER_2"/>
    <property type="match status" value="1"/>
</dbReference>
<feature type="domain" description="ABC transporter" evidence="13">
    <location>
        <begin position="359"/>
        <end position="594"/>
    </location>
</feature>
<evidence type="ECO:0000313" key="16">
    <source>
        <dbReference type="Proteomes" id="UP000199323"/>
    </source>
</evidence>
<evidence type="ECO:0000256" key="7">
    <source>
        <dbReference type="ARBA" id="ARBA00022840"/>
    </source>
</evidence>
<dbReference type="Gene3D" id="3.40.50.300">
    <property type="entry name" value="P-loop containing nucleotide triphosphate hydrolases"/>
    <property type="match status" value="1"/>
</dbReference>
<feature type="transmembrane region" description="Helical" evidence="12">
    <location>
        <begin position="265"/>
        <end position="287"/>
    </location>
</feature>
<dbReference type="InterPro" id="IPR039421">
    <property type="entry name" value="Type_1_exporter"/>
</dbReference>
<feature type="transmembrane region" description="Helical" evidence="12">
    <location>
        <begin position="181"/>
        <end position="198"/>
    </location>
</feature>
<accession>A0A1I2BB95</accession>
<dbReference type="GO" id="GO:0005524">
    <property type="term" value="F:ATP binding"/>
    <property type="evidence" value="ECO:0007669"/>
    <property type="project" value="UniProtKB-KW"/>
</dbReference>
<keyword evidence="9 12" id="KW-0472">Membrane</keyword>
<evidence type="ECO:0000256" key="8">
    <source>
        <dbReference type="ARBA" id="ARBA00022989"/>
    </source>
</evidence>
<keyword evidence="6" id="KW-0547">Nucleotide-binding</keyword>
<dbReference type="GO" id="GO:0016887">
    <property type="term" value="F:ATP hydrolysis activity"/>
    <property type="evidence" value="ECO:0007669"/>
    <property type="project" value="InterPro"/>
</dbReference>
<sequence length="658" mass="68782">MSSPTTPAPGPALDGAATPLPRSVLGRLFAVVGPAAAPALRRQIARVAAYSVLQGVTFVLSVPALRALLDHDTTAAWWWAAAVAVSAAVTLAARHAQSMGGFRVGLATINALHHRLGDHLVTLPLGWFSAKRGDRLTRLVGQGTKDASGIVAHYLEPLLTGVLTPAVVLIGVLAWDWRLGLTLLVCAPVLYAVHRWSAALAATVDRRLDEAAAEANGRVVEFARAQSVLRAGGPEGLGWSLLDGSLAAQDRETRRRSRADAPARLLFGITVHLGVAAALVVGTSRLLDGADTAVLIALLVLTVRFAEPVAAVANLSTTLRGSVTALENIVEVLSERPLPEPTEPAALTEPADGKRGLAVELRDVRFGYEADRPPVLDGVSLRAAPGSVVALVGASGAGKTTVTRLVARFADVDAGQVLVGGHDVRDLTADQLAGLLSVVFQDVYLFDDTVLENIRAGRPTATDEEVERAGRLARLGEVVDRLPDGWHTRVGEGGAALSGGERQRVSLARALLKDAPVVLLDEATAWLDAGNQAAVQRTLAELSGRCTLLVVAHRLETVVGADLIVVLDEGRVVETGTHEELLARKDGRYAAFWRERTAVGGWRLDPAPAPESGAAGPAVPGQADAPTDAPAEAPTDVPTGAHAAEQVSEEAAKEVRTP</sequence>
<dbReference type="InterPro" id="IPR027417">
    <property type="entry name" value="P-loop_NTPase"/>
</dbReference>
<comment type="similarity">
    <text evidence="10">Belongs to the ABC transporter superfamily. Siderophore-Fe(3+) uptake transporter (SIUT) (TC 3.A.1.21) family.</text>
</comment>
<gene>
    <name evidence="15" type="ORF">SAMN05216251_103400</name>
</gene>
<evidence type="ECO:0000256" key="10">
    <source>
        <dbReference type="ARBA" id="ARBA00023455"/>
    </source>
</evidence>
<dbReference type="SUPFAM" id="SSF90123">
    <property type="entry name" value="ABC transporter transmembrane region"/>
    <property type="match status" value="1"/>
</dbReference>
<organism evidence="15 16">
    <name type="scientific">Actinacidiphila alni</name>
    <dbReference type="NCBI Taxonomy" id="380248"/>
    <lineage>
        <taxon>Bacteria</taxon>
        <taxon>Bacillati</taxon>
        <taxon>Actinomycetota</taxon>
        <taxon>Actinomycetes</taxon>
        <taxon>Kitasatosporales</taxon>
        <taxon>Streptomycetaceae</taxon>
        <taxon>Actinacidiphila</taxon>
    </lineage>
</organism>
<keyword evidence="4" id="KW-0997">Cell inner membrane</keyword>
<dbReference type="STRING" id="380248.SAMN05216251_103400"/>
<dbReference type="Pfam" id="PF00664">
    <property type="entry name" value="ABC_membrane"/>
    <property type="match status" value="1"/>
</dbReference>
<dbReference type="PROSITE" id="PS50929">
    <property type="entry name" value="ABC_TM1F"/>
    <property type="match status" value="1"/>
</dbReference>
<proteinExistence type="inferred from homology"/>
<reference evidence="15 16" key="1">
    <citation type="submission" date="2016-10" db="EMBL/GenBank/DDBJ databases">
        <authorList>
            <person name="de Groot N.N."/>
        </authorList>
    </citation>
    <scope>NUCLEOTIDE SEQUENCE [LARGE SCALE GENOMIC DNA]</scope>
    <source>
        <strain evidence="15 16">CGMCC 4.3510</strain>
    </source>
</reference>
<dbReference type="GO" id="GO:0034040">
    <property type="term" value="F:ATPase-coupled lipid transmembrane transporter activity"/>
    <property type="evidence" value="ECO:0007669"/>
    <property type="project" value="TreeGrafter"/>
</dbReference>
<dbReference type="RefSeq" id="WP_245795827.1">
    <property type="nucleotide sequence ID" value="NZ_FONG01000003.1"/>
</dbReference>
<keyword evidence="8 12" id="KW-1133">Transmembrane helix</keyword>
<evidence type="ECO:0000256" key="1">
    <source>
        <dbReference type="ARBA" id="ARBA00004429"/>
    </source>
</evidence>
<dbReference type="InterPro" id="IPR011527">
    <property type="entry name" value="ABC1_TM_dom"/>
</dbReference>
<keyword evidence="3" id="KW-1003">Cell membrane</keyword>
<dbReference type="PANTHER" id="PTHR24221:SF654">
    <property type="entry name" value="ATP-BINDING CASSETTE SUB-FAMILY B MEMBER 6"/>
    <property type="match status" value="1"/>
</dbReference>
<evidence type="ECO:0000256" key="9">
    <source>
        <dbReference type="ARBA" id="ARBA00023136"/>
    </source>
</evidence>
<evidence type="ECO:0000256" key="6">
    <source>
        <dbReference type="ARBA" id="ARBA00022741"/>
    </source>
</evidence>
<dbReference type="GO" id="GO:0005886">
    <property type="term" value="C:plasma membrane"/>
    <property type="evidence" value="ECO:0007669"/>
    <property type="project" value="UniProtKB-SubCell"/>
</dbReference>
<feature type="region of interest" description="Disordered" evidence="11">
    <location>
        <begin position="603"/>
        <end position="658"/>
    </location>
</feature>
<dbReference type="Gene3D" id="1.20.1560.10">
    <property type="entry name" value="ABC transporter type 1, transmembrane domain"/>
    <property type="match status" value="1"/>
</dbReference>
<dbReference type="Pfam" id="PF00005">
    <property type="entry name" value="ABC_tran"/>
    <property type="match status" value="1"/>
</dbReference>
<comment type="subcellular location">
    <subcellularLocation>
        <location evidence="1">Cell inner membrane</location>
        <topology evidence="1">Multi-pass membrane protein</topology>
    </subcellularLocation>
</comment>
<feature type="domain" description="ABC transmembrane type-1" evidence="14">
    <location>
        <begin position="48"/>
        <end position="321"/>
    </location>
</feature>
<evidence type="ECO:0000256" key="5">
    <source>
        <dbReference type="ARBA" id="ARBA00022692"/>
    </source>
</evidence>
<evidence type="ECO:0000256" key="12">
    <source>
        <dbReference type="SAM" id="Phobius"/>
    </source>
</evidence>
<dbReference type="InterPro" id="IPR036640">
    <property type="entry name" value="ABC1_TM_sf"/>
</dbReference>
<keyword evidence="16" id="KW-1185">Reference proteome</keyword>